<evidence type="ECO:0000313" key="1">
    <source>
        <dbReference type="EMBL" id="RIV19410.1"/>
    </source>
</evidence>
<dbReference type="Proteomes" id="UP000283523">
    <property type="component" value="Unassembled WGS sequence"/>
</dbReference>
<organism evidence="1 2">
    <name type="scientific">Fibrisoma montanum</name>
    <dbReference type="NCBI Taxonomy" id="2305895"/>
    <lineage>
        <taxon>Bacteria</taxon>
        <taxon>Pseudomonadati</taxon>
        <taxon>Bacteroidota</taxon>
        <taxon>Cytophagia</taxon>
        <taxon>Cytophagales</taxon>
        <taxon>Spirosomataceae</taxon>
        <taxon>Fibrisoma</taxon>
    </lineage>
</organism>
<reference evidence="1 2" key="1">
    <citation type="submission" date="2018-08" db="EMBL/GenBank/DDBJ databases">
        <title>Fibrisoma montanum sp. nov., isolated from Danxia mountain soil.</title>
        <authorList>
            <person name="Huang Y."/>
        </authorList>
    </citation>
    <scope>NUCLEOTIDE SEQUENCE [LARGE SCALE GENOMIC DNA]</scope>
    <source>
        <strain evidence="1 2">HYT19</strain>
    </source>
</reference>
<dbReference type="RefSeq" id="WP_119670514.1">
    <property type="nucleotide sequence ID" value="NZ_QXED01000008.1"/>
</dbReference>
<dbReference type="AlphaFoldDB" id="A0A418M1F3"/>
<name>A0A418M1F3_9BACT</name>
<evidence type="ECO:0000313" key="2">
    <source>
        <dbReference type="Proteomes" id="UP000283523"/>
    </source>
</evidence>
<dbReference type="EMBL" id="QXED01000008">
    <property type="protein sequence ID" value="RIV19410.1"/>
    <property type="molecule type" value="Genomic_DNA"/>
</dbReference>
<sequence length="86" mass="9743">MMTDLKLPITVTLEVCTVPQTGKLSEYETLIYALSDYQKTELQLMDKNRTEQEAYQDCQDEARQAGELLTRLANQLCVSVATSVPR</sequence>
<keyword evidence="2" id="KW-1185">Reference proteome</keyword>
<comment type="caution">
    <text evidence="1">The sequence shown here is derived from an EMBL/GenBank/DDBJ whole genome shotgun (WGS) entry which is preliminary data.</text>
</comment>
<proteinExistence type="predicted"/>
<protein>
    <submittedName>
        <fullName evidence="1">Uncharacterized protein</fullName>
    </submittedName>
</protein>
<accession>A0A418M1F3</accession>
<gene>
    <name evidence="1" type="ORF">DYU11_25245</name>
</gene>